<dbReference type="AlphaFoldDB" id="A0A5Q3BVB5"/>
<keyword evidence="1" id="KW-0812">Transmembrane</keyword>
<proteinExistence type="predicted"/>
<evidence type="ECO:0000313" key="4">
    <source>
        <dbReference type="Proteomes" id="UP000435910"/>
    </source>
</evidence>
<protein>
    <submittedName>
        <fullName evidence="3">Uncharacterized protein</fullName>
    </submittedName>
</protein>
<reference evidence="3 4" key="1">
    <citation type="submission" date="2019-06" db="EMBL/GenBank/DDBJ databases">
        <title>Genome sequence analysis of &gt;100 Bacillus licheniformis strains suggests intrinsic resistance to this species.</title>
        <authorList>
            <person name="Wels M."/>
            <person name="Siezen R.J."/>
            <person name="Johansen E."/>
            <person name="Stuer-Lauridsen B."/>
            <person name="Bjerre K."/>
            <person name="Nielsen B.K.K."/>
        </authorList>
    </citation>
    <scope>NUCLEOTIDE SEQUENCE [LARGE SCALE GENOMIC DNA]</scope>
    <source>
        <strain evidence="3 4">BAC-16736</strain>
    </source>
</reference>
<name>A0A5Q3BVB5_BACLI</name>
<keyword evidence="1" id="KW-1133">Transmembrane helix</keyword>
<dbReference type="GeneID" id="92859214"/>
<organism evidence="3 4">
    <name type="scientific">Bacillus licheniformis</name>
    <dbReference type="NCBI Taxonomy" id="1402"/>
    <lineage>
        <taxon>Bacteria</taxon>
        <taxon>Bacillati</taxon>
        <taxon>Bacillota</taxon>
        <taxon>Bacilli</taxon>
        <taxon>Bacillales</taxon>
        <taxon>Bacillaceae</taxon>
        <taxon>Bacillus</taxon>
    </lineage>
</organism>
<dbReference type="OMA" id="WIFILWA"/>
<evidence type="ECO:0000256" key="1">
    <source>
        <dbReference type="SAM" id="Phobius"/>
    </source>
</evidence>
<sequence>MQNKAADRLILLGISLHSIYWLFILFLFFHFKHQLDAYAVWNPNVTDGYMEAGTFVAALKLMLYSGTLFNLGLLFILGLLIVILAQSIIFIALEIAAYVKIKKDPFSPWGSFILAMGIKNIFTNLSGIPFMAAGFILHKQQEPKEAVVEPAARRKARRNPALLMKKAAKARKRRNEGIKS</sequence>
<dbReference type="RefSeq" id="WP_009329959.1">
    <property type="nucleotide sequence ID" value="NZ_BOQU01000002.1"/>
</dbReference>
<dbReference type="EMBL" id="CP065647">
    <property type="protein sequence ID" value="QPR73473.1"/>
    <property type="molecule type" value="Genomic_DNA"/>
</dbReference>
<keyword evidence="1" id="KW-0472">Membrane</keyword>
<dbReference type="Proteomes" id="UP000595038">
    <property type="component" value="Chromosome"/>
</dbReference>
<gene>
    <name evidence="3" type="ORF">CHCC16736_2936</name>
    <name evidence="2" type="ORF">I6G80_04170</name>
</gene>
<dbReference type="Proteomes" id="UP000435910">
    <property type="component" value="Unassembled WGS sequence"/>
</dbReference>
<dbReference type="EMBL" id="NILC01000023">
    <property type="protein sequence ID" value="TWL27615.1"/>
    <property type="molecule type" value="Genomic_DNA"/>
</dbReference>
<evidence type="ECO:0000313" key="2">
    <source>
        <dbReference type="EMBL" id="QPR73473.1"/>
    </source>
</evidence>
<evidence type="ECO:0000313" key="3">
    <source>
        <dbReference type="EMBL" id="TWL27615.1"/>
    </source>
</evidence>
<accession>A0A5Q3BVB5</accession>
<feature type="transmembrane region" description="Helical" evidence="1">
    <location>
        <begin position="9"/>
        <end position="31"/>
    </location>
</feature>
<feature type="transmembrane region" description="Helical" evidence="1">
    <location>
        <begin position="68"/>
        <end position="93"/>
    </location>
</feature>
<reference evidence="2 5" key="2">
    <citation type="submission" date="2020-12" db="EMBL/GenBank/DDBJ databases">
        <title>FDA dAtabase for Regulatory Grade micrObial Sequences (FDA-ARGOS): Supporting development and validation of Infectious Disease Dx tests.</title>
        <authorList>
            <person name="Nelson B."/>
            <person name="Plummer A."/>
            <person name="Tallon L."/>
            <person name="Sadzewicz L."/>
            <person name="Zhao X."/>
            <person name="Boylan J."/>
            <person name="Ott S."/>
            <person name="Bowen H."/>
            <person name="Vavikolanu K."/>
            <person name="Mehta A."/>
            <person name="Aluvathingal J."/>
            <person name="Nadendla S."/>
            <person name="Myers T."/>
            <person name="Yan Y."/>
            <person name="Sichtig H."/>
        </authorList>
    </citation>
    <scope>NUCLEOTIDE SEQUENCE [LARGE SCALE GENOMIC DNA]</scope>
    <source>
        <strain evidence="2 5">FDAARGOS_923</strain>
    </source>
</reference>
<evidence type="ECO:0000313" key="5">
    <source>
        <dbReference type="Proteomes" id="UP000595038"/>
    </source>
</evidence>